<dbReference type="Proteomes" id="UP001500943">
    <property type="component" value="Unassembled WGS sequence"/>
</dbReference>
<dbReference type="PANTHER" id="PTHR35810:SF1">
    <property type="entry name" value="CYTOPLASMIC PROTEIN"/>
    <property type="match status" value="1"/>
</dbReference>
<dbReference type="InterPro" id="IPR011204">
    <property type="entry name" value="Virulence_RhuM-like"/>
</dbReference>
<protein>
    <submittedName>
        <fullName evidence="1">Virulence RhuM family protein</fullName>
    </submittedName>
</protein>
<proteinExistence type="predicted"/>
<gene>
    <name evidence="1" type="ORF">GCM10009655_07760</name>
</gene>
<sequence length="344" mass="38909">MFESDAPGGEIVLYTTDDGLAHVQLHAFEGSAWLTQADIADLFQTTKQNVSLHIKGIFEDGELDAVATVKEILTVQSEGAREVSRTLGYYNLDVILAVGYRVRSPRGVQFRRWATTTLREYLVKGFAMDDAKLKDAEQWDYFDEWLARIRDIRASEKRFYQKICDLYTTAVDYESTSDAATLFFKKVQNKMLWAVTGQTAAELISRRSDPSALNMGLTNWPGTIVRKGDVSTAKNYLSEEEVDELNRIVTMYLDYAEDQAKKRQQVTMDEWANKLDAFLTFNERDLLTNSGKVKAAVAKKLAETRYEEFDAQRRADAATVANSKDVESLQNLARGIKKARGEGK</sequence>
<dbReference type="Pfam" id="PF13310">
    <property type="entry name" value="Virulence_RhuM"/>
    <property type="match status" value="1"/>
</dbReference>
<name>A0ABP4G654_9MICO</name>
<dbReference type="PANTHER" id="PTHR35810">
    <property type="entry name" value="CYTOPLASMIC PROTEIN-RELATED"/>
    <property type="match status" value="1"/>
</dbReference>
<keyword evidence="2" id="KW-1185">Reference proteome</keyword>
<evidence type="ECO:0000313" key="1">
    <source>
        <dbReference type="EMBL" id="GAA1211124.1"/>
    </source>
</evidence>
<comment type="caution">
    <text evidence="1">The sequence shown here is derived from an EMBL/GenBank/DDBJ whole genome shotgun (WGS) entry which is preliminary data.</text>
</comment>
<dbReference type="EMBL" id="BAAAKW010000017">
    <property type="protein sequence ID" value="GAA1211124.1"/>
    <property type="molecule type" value="Genomic_DNA"/>
</dbReference>
<organism evidence="1 2">
    <name type="scientific">Rhodoglobus aureus</name>
    <dbReference type="NCBI Taxonomy" id="191497"/>
    <lineage>
        <taxon>Bacteria</taxon>
        <taxon>Bacillati</taxon>
        <taxon>Actinomycetota</taxon>
        <taxon>Actinomycetes</taxon>
        <taxon>Micrococcales</taxon>
        <taxon>Microbacteriaceae</taxon>
        <taxon>Rhodoglobus</taxon>
    </lineage>
</organism>
<dbReference type="PIRSF" id="PIRSF015268">
    <property type="entry name" value="Virulence_RhuM"/>
    <property type="match status" value="1"/>
</dbReference>
<dbReference type="RefSeq" id="WP_343923344.1">
    <property type="nucleotide sequence ID" value="NZ_BAAAKW010000017.1"/>
</dbReference>
<evidence type="ECO:0000313" key="2">
    <source>
        <dbReference type="Proteomes" id="UP001500943"/>
    </source>
</evidence>
<reference evidence="2" key="1">
    <citation type="journal article" date="2019" name="Int. J. Syst. Evol. Microbiol.">
        <title>The Global Catalogue of Microorganisms (GCM) 10K type strain sequencing project: providing services to taxonomists for standard genome sequencing and annotation.</title>
        <authorList>
            <consortium name="The Broad Institute Genomics Platform"/>
            <consortium name="The Broad Institute Genome Sequencing Center for Infectious Disease"/>
            <person name="Wu L."/>
            <person name="Ma J."/>
        </authorList>
    </citation>
    <scope>NUCLEOTIDE SEQUENCE [LARGE SCALE GENOMIC DNA]</scope>
    <source>
        <strain evidence="2">JCM 12762</strain>
    </source>
</reference>
<accession>A0ABP4G654</accession>